<proteinExistence type="predicted"/>
<reference evidence="3 5" key="2">
    <citation type="submission" date="2023-10" db="EMBL/GenBank/DDBJ databases">
        <title>To unveil natural product biosynthetic capacity in Pseudoalteromonas.</title>
        <authorList>
            <person name="Wang J."/>
        </authorList>
    </citation>
    <scope>NUCLEOTIDE SEQUENCE [LARGE SCALE GENOMIC DNA]</scope>
    <source>
        <strain evidence="3 5">DSM 15914</strain>
    </source>
</reference>
<protein>
    <recommendedName>
        <fullName evidence="6">DUF4488 domain-containing protein</fullName>
    </recommendedName>
</protein>
<keyword evidence="5" id="KW-1185">Reference proteome</keyword>
<evidence type="ECO:0000313" key="3">
    <source>
        <dbReference type="EMBL" id="WOX30265.1"/>
    </source>
</evidence>
<accession>A0A8I2KL92</accession>
<feature type="signal peptide" evidence="1">
    <location>
        <begin position="1"/>
        <end position="17"/>
    </location>
</feature>
<dbReference type="AlphaFoldDB" id="A0A8I2KL92"/>
<keyword evidence="1" id="KW-0732">Signal</keyword>
<reference evidence="2" key="1">
    <citation type="submission" date="2019-10" db="EMBL/GenBank/DDBJ databases">
        <authorList>
            <person name="Paulsen S."/>
        </authorList>
    </citation>
    <scope>NUCLEOTIDE SEQUENCE</scope>
    <source>
        <strain evidence="2">LMG 19692</strain>
    </source>
</reference>
<evidence type="ECO:0000313" key="4">
    <source>
        <dbReference type="Proteomes" id="UP000646877"/>
    </source>
</evidence>
<evidence type="ECO:0008006" key="6">
    <source>
        <dbReference type="Google" id="ProtNLM"/>
    </source>
</evidence>
<feature type="chain" id="PRO_5034593049" description="DUF4488 domain-containing protein" evidence="1">
    <location>
        <begin position="18"/>
        <end position="129"/>
    </location>
</feature>
<dbReference type="EMBL" id="CP137578">
    <property type="protein sequence ID" value="WOX30265.1"/>
    <property type="molecule type" value="Genomic_DNA"/>
</dbReference>
<dbReference type="Gene3D" id="2.40.128.490">
    <property type="entry name" value="Uncharacterised protein PF14869, DUF4488"/>
    <property type="match status" value="1"/>
</dbReference>
<evidence type="ECO:0000313" key="5">
    <source>
        <dbReference type="Proteomes" id="UP001304419"/>
    </source>
</evidence>
<dbReference type="Proteomes" id="UP000646877">
    <property type="component" value="Unassembled WGS sequence"/>
</dbReference>
<dbReference type="Proteomes" id="UP001304419">
    <property type="component" value="Chromosome 1"/>
</dbReference>
<evidence type="ECO:0000256" key="1">
    <source>
        <dbReference type="SAM" id="SignalP"/>
    </source>
</evidence>
<organism evidence="2 4">
    <name type="scientific">Pseudoalteromonas maricaloris</name>
    <dbReference type="NCBI Taxonomy" id="184924"/>
    <lineage>
        <taxon>Bacteria</taxon>
        <taxon>Pseudomonadati</taxon>
        <taxon>Pseudomonadota</taxon>
        <taxon>Gammaproteobacteria</taxon>
        <taxon>Alteromonadales</taxon>
        <taxon>Pseudoalteromonadaceae</taxon>
        <taxon>Pseudoalteromonas</taxon>
    </lineage>
</organism>
<name>A0A8I2KL92_9GAMM</name>
<sequence>MKVTALSLLLLSPVALANPLLGTWEFVEGKYATPDGIVSAQAPNLTSIKLITEAHHSYITQSEGKFKYAGGGSYKIEGDRFIETYEYGNVTTLLGRTMSFSYKIDGNLWHHELYEDGKFVEKEVWKKVQ</sequence>
<dbReference type="EMBL" id="WEIA01000004">
    <property type="protein sequence ID" value="NLR21364.1"/>
    <property type="molecule type" value="Genomic_DNA"/>
</dbReference>
<gene>
    <name evidence="2" type="ORF">F9Y85_08560</name>
    <name evidence="3" type="ORF">R5H13_08400</name>
</gene>
<evidence type="ECO:0000313" key="2">
    <source>
        <dbReference type="EMBL" id="NLR21364.1"/>
    </source>
</evidence>
<dbReference type="RefSeq" id="WP_069019060.1">
    <property type="nucleotide sequence ID" value="NZ_CBCSDF010000001.1"/>
</dbReference>